<name>A0A5B7X199_9FLAO</name>
<evidence type="ECO:0000313" key="1">
    <source>
        <dbReference type="EMBL" id="QCY68448.1"/>
    </source>
</evidence>
<organism evidence="1 2">
    <name type="scientific">Antarcticibacterium flavum</name>
    <dbReference type="NCBI Taxonomy" id="2058175"/>
    <lineage>
        <taxon>Bacteria</taxon>
        <taxon>Pseudomonadati</taxon>
        <taxon>Bacteroidota</taxon>
        <taxon>Flavobacteriia</taxon>
        <taxon>Flavobacteriales</taxon>
        <taxon>Flavobacteriaceae</taxon>
        <taxon>Antarcticibacterium</taxon>
    </lineage>
</organism>
<dbReference type="EMBL" id="CP040812">
    <property type="protein sequence ID" value="QCY68448.1"/>
    <property type="molecule type" value="Genomic_DNA"/>
</dbReference>
<accession>A0A5B7X199</accession>
<dbReference type="InterPro" id="IPR036291">
    <property type="entry name" value="NAD(P)-bd_dom_sf"/>
</dbReference>
<dbReference type="SUPFAM" id="SSF51735">
    <property type="entry name" value="NAD(P)-binding Rossmann-fold domains"/>
    <property type="match status" value="1"/>
</dbReference>
<protein>
    <recommendedName>
        <fullName evidence="3">Pyrroline-5-carboxylate reductase catalytic N-terminal domain-containing protein</fullName>
    </recommendedName>
</protein>
<dbReference type="OrthoDB" id="1523398at2"/>
<evidence type="ECO:0000313" key="2">
    <source>
        <dbReference type="Proteomes" id="UP000309016"/>
    </source>
</evidence>
<sequence>MKAERTIAIIGDTGNFCPALAKQLAGKNVRLLFVSNDEEKELALKNRLDSANPPAEVDFTTCEKEGCWEADVIAFTHPETIEQGLIEKIKEVATQKIVLILSHEEDCPILKDKVNFEELLPHSMVVKVVLNIEKMQVGLLGNDEGSLLTVRGFFEEAGYTLKK</sequence>
<keyword evidence="2" id="KW-1185">Reference proteome</keyword>
<dbReference type="KEGG" id="afla:FHG64_03050"/>
<dbReference type="AlphaFoldDB" id="A0A5B7X199"/>
<dbReference type="Gene3D" id="3.40.50.720">
    <property type="entry name" value="NAD(P)-binding Rossmann-like Domain"/>
    <property type="match status" value="1"/>
</dbReference>
<gene>
    <name evidence="1" type="ORF">FHG64_03050</name>
</gene>
<evidence type="ECO:0008006" key="3">
    <source>
        <dbReference type="Google" id="ProtNLM"/>
    </source>
</evidence>
<proteinExistence type="predicted"/>
<reference evidence="1 2" key="1">
    <citation type="submission" date="2019-06" db="EMBL/GenBank/DDBJ databases">
        <title>Complete genome sequence of Antarcticibacterium flavum KCTC 52984T from an Antarctic marine sediment.</title>
        <authorList>
            <person name="Lee Y.M."/>
            <person name="Shin S.C."/>
        </authorList>
    </citation>
    <scope>NUCLEOTIDE SEQUENCE [LARGE SCALE GENOMIC DNA]</scope>
    <source>
        <strain evidence="1 2">KCTC 52984</strain>
    </source>
</reference>
<dbReference type="RefSeq" id="WP_139065023.1">
    <property type="nucleotide sequence ID" value="NZ_CP040812.1"/>
</dbReference>
<dbReference type="Proteomes" id="UP000309016">
    <property type="component" value="Chromosome"/>
</dbReference>